<keyword evidence="1" id="KW-0328">Glycosyltransferase</keyword>
<evidence type="ECO:0000256" key="2">
    <source>
        <dbReference type="ARBA" id="ARBA00022679"/>
    </source>
</evidence>
<dbReference type="KEGG" id="otr:OTERR_28760"/>
<gene>
    <name evidence="3" type="primary">waaF</name>
    <name evidence="3" type="ORF">OTERR_28760</name>
</gene>
<dbReference type="RefSeq" id="WP_149426220.1">
    <property type="nucleotide sequence ID" value="NZ_CP022579.1"/>
</dbReference>
<evidence type="ECO:0000313" key="3">
    <source>
        <dbReference type="EMBL" id="QEL66352.1"/>
    </source>
</evidence>
<dbReference type="PANTHER" id="PTHR30160:SF7">
    <property type="entry name" value="ADP-HEPTOSE--LPS HEPTOSYLTRANSFERASE 2"/>
    <property type="match status" value="1"/>
</dbReference>
<sequence length="373" mass="40319">MAYLFLTWLLSPYFWLRLLLQKKRPLRRVLVINTAKIGDFVATRQVFAVLRSRLPDAEIRALVHSVNVPLARHMSSIDKVIPLPPGGYSGWKGKKWLWRLLADVDGVLVLSPNLSTFLAPFWAGVACRVSVLPDRRAGSVRLAYPFLSHGQSHQPGRLFRDTAMLALRGLSIASEGVEGDAPLTIDSPGGRERVAEILPHDVSSLVGLGIGAGNRLKALTEAQLLQVVRGLLARTSATVVLIGSAPDQACATRLTEACGGVRIINAVGKFSLDELPELLRLLDCYLGVDSGVTYLADAVGIPVVDYMGPADAEDQRPLGKLVRVIRSTEPCAPCSHSFDAPYKCHMGTRACIVSAPLEQMVQAAVDILADSCC</sequence>
<dbReference type="GO" id="GO:0005829">
    <property type="term" value="C:cytosol"/>
    <property type="evidence" value="ECO:0007669"/>
    <property type="project" value="TreeGrafter"/>
</dbReference>
<reference evidence="3 4" key="1">
    <citation type="submission" date="2017-07" db="EMBL/GenBank/DDBJ databases">
        <title>Complete genome sequence of Oryzomicrobium terrae TPP412.</title>
        <authorList>
            <person name="Chiu L.-W."/>
            <person name="Lo K.-J."/>
            <person name="Tsai Y.-M."/>
            <person name="Lin S.-S."/>
            <person name="Kuo C.-H."/>
            <person name="Liu C.-T."/>
        </authorList>
    </citation>
    <scope>NUCLEOTIDE SEQUENCE [LARGE SCALE GENOMIC DNA]</scope>
    <source>
        <strain evidence="3 4">TPP412</strain>
    </source>
</reference>
<dbReference type="EMBL" id="CP022579">
    <property type="protein sequence ID" value="QEL66352.1"/>
    <property type="molecule type" value="Genomic_DNA"/>
</dbReference>
<dbReference type="CDD" id="cd03789">
    <property type="entry name" value="GT9_LPS_heptosyltransferase"/>
    <property type="match status" value="1"/>
</dbReference>
<dbReference type="SUPFAM" id="SSF53756">
    <property type="entry name" value="UDP-Glycosyltransferase/glycogen phosphorylase"/>
    <property type="match status" value="1"/>
</dbReference>
<dbReference type="PANTHER" id="PTHR30160">
    <property type="entry name" value="TETRAACYLDISACCHARIDE 4'-KINASE-RELATED"/>
    <property type="match status" value="1"/>
</dbReference>
<evidence type="ECO:0000313" key="4">
    <source>
        <dbReference type="Proteomes" id="UP000323671"/>
    </source>
</evidence>
<dbReference type="Gene3D" id="3.40.50.2000">
    <property type="entry name" value="Glycogen Phosphorylase B"/>
    <property type="match status" value="2"/>
</dbReference>
<proteinExistence type="predicted"/>
<dbReference type="InterPro" id="IPR002201">
    <property type="entry name" value="Glyco_trans_9"/>
</dbReference>
<dbReference type="Proteomes" id="UP000323671">
    <property type="component" value="Chromosome"/>
</dbReference>
<name>A0A5C1EBU1_9RHOO</name>
<protein>
    <submittedName>
        <fullName evidence="3">Heptosyltransferase II</fullName>
    </submittedName>
</protein>
<keyword evidence="2 3" id="KW-0808">Transferase</keyword>
<keyword evidence="4" id="KW-1185">Reference proteome</keyword>
<evidence type="ECO:0000256" key="1">
    <source>
        <dbReference type="ARBA" id="ARBA00022676"/>
    </source>
</evidence>
<dbReference type="Pfam" id="PF01075">
    <property type="entry name" value="Glyco_transf_9"/>
    <property type="match status" value="1"/>
</dbReference>
<dbReference type="AlphaFoldDB" id="A0A5C1EBU1"/>
<organism evidence="3 4">
    <name type="scientific">Oryzomicrobium terrae</name>
    <dbReference type="NCBI Taxonomy" id="1735038"/>
    <lineage>
        <taxon>Bacteria</taxon>
        <taxon>Pseudomonadati</taxon>
        <taxon>Pseudomonadota</taxon>
        <taxon>Betaproteobacteria</taxon>
        <taxon>Rhodocyclales</taxon>
        <taxon>Rhodocyclaceae</taxon>
        <taxon>Oryzomicrobium</taxon>
    </lineage>
</organism>
<accession>A0A5C1EBU1</accession>
<dbReference type="GO" id="GO:0009244">
    <property type="term" value="P:lipopolysaccharide core region biosynthetic process"/>
    <property type="evidence" value="ECO:0007669"/>
    <property type="project" value="TreeGrafter"/>
</dbReference>
<dbReference type="InterPro" id="IPR051199">
    <property type="entry name" value="LPS_LOS_Heptosyltrfase"/>
</dbReference>
<dbReference type="GO" id="GO:0008713">
    <property type="term" value="F:ADP-heptose-lipopolysaccharide heptosyltransferase activity"/>
    <property type="evidence" value="ECO:0007669"/>
    <property type="project" value="TreeGrafter"/>
</dbReference>